<dbReference type="GO" id="GO:0050038">
    <property type="term" value="F:L-xylulose reductase (NADPH) activity"/>
    <property type="evidence" value="ECO:0007669"/>
    <property type="project" value="TreeGrafter"/>
</dbReference>
<sequence length="244" mass="26472">MEISLHGKTVLVTGASRGIGRAITETVVKAGASKVYAACILKDELIKLSNEVPNVVPIHIDLSKWSETESKLKELEAVDCLVNNAGVLWVTEPGSITENDFDSIFAVNVKAVINVTQIISAKMIEAGKKGSIVNLSSITAKKSFPRFMIYCTSKATVDHITHNFALELAPKGIRVNAINPWIVNTQMGNAVPKNEAEAEMYRQHTPLGRFIETPEIAKVVLFLLSDWSSAICGVTLPIDCGLIL</sequence>
<dbReference type="InterPro" id="IPR002347">
    <property type="entry name" value="SDR_fam"/>
</dbReference>
<dbReference type="EMBL" id="CAEY01001881">
    <property type="status" value="NOT_ANNOTATED_CDS"/>
    <property type="molecule type" value="Genomic_DNA"/>
</dbReference>
<organism evidence="3 4">
    <name type="scientific">Tetranychus urticae</name>
    <name type="common">Two-spotted spider mite</name>
    <dbReference type="NCBI Taxonomy" id="32264"/>
    <lineage>
        <taxon>Eukaryota</taxon>
        <taxon>Metazoa</taxon>
        <taxon>Ecdysozoa</taxon>
        <taxon>Arthropoda</taxon>
        <taxon>Chelicerata</taxon>
        <taxon>Arachnida</taxon>
        <taxon>Acari</taxon>
        <taxon>Acariformes</taxon>
        <taxon>Trombidiformes</taxon>
        <taxon>Prostigmata</taxon>
        <taxon>Eleutherengona</taxon>
        <taxon>Raphignathae</taxon>
        <taxon>Tetranychoidea</taxon>
        <taxon>Tetranychidae</taxon>
        <taxon>Tetranychus</taxon>
    </lineage>
</organism>
<dbReference type="eggNOG" id="KOG1207">
    <property type="taxonomic scope" value="Eukaryota"/>
</dbReference>
<proteinExistence type="inferred from homology"/>
<dbReference type="AlphaFoldDB" id="T1K8T2"/>
<dbReference type="GO" id="GO:0004090">
    <property type="term" value="F:carbonyl reductase (NADPH) activity"/>
    <property type="evidence" value="ECO:0007669"/>
    <property type="project" value="TreeGrafter"/>
</dbReference>
<dbReference type="PRINTS" id="PR00081">
    <property type="entry name" value="GDHRDH"/>
</dbReference>
<evidence type="ECO:0000256" key="2">
    <source>
        <dbReference type="ARBA" id="ARBA00022857"/>
    </source>
</evidence>
<protein>
    <submittedName>
        <fullName evidence="3">Uncharacterized protein</fullName>
    </submittedName>
</protein>
<evidence type="ECO:0000313" key="3">
    <source>
        <dbReference type="EnsemblMetazoa" id="tetur07g02490.1"/>
    </source>
</evidence>
<keyword evidence="2" id="KW-0521">NADP</keyword>
<dbReference type="FunFam" id="3.40.50.720:FF:000084">
    <property type="entry name" value="Short-chain dehydrogenase reductase"/>
    <property type="match status" value="1"/>
</dbReference>
<comment type="similarity">
    <text evidence="1">Belongs to the short-chain dehydrogenases/reductases (SDR) family.</text>
</comment>
<dbReference type="PANTHER" id="PTHR44252">
    <property type="entry name" value="D-ERYTHRULOSE REDUCTASE"/>
    <property type="match status" value="1"/>
</dbReference>
<dbReference type="GO" id="GO:0006006">
    <property type="term" value="P:glucose metabolic process"/>
    <property type="evidence" value="ECO:0007669"/>
    <property type="project" value="TreeGrafter"/>
</dbReference>
<dbReference type="HOGENOM" id="CLU_010194_1_1_1"/>
<dbReference type="InterPro" id="IPR051737">
    <property type="entry name" value="L-xylulose/Carbonyl_redctase"/>
</dbReference>
<dbReference type="PANTHER" id="PTHR44252:SF3">
    <property type="entry name" value="D-ERYTHRULOSE REDUCTASE-RELATED"/>
    <property type="match status" value="1"/>
</dbReference>
<evidence type="ECO:0000256" key="1">
    <source>
        <dbReference type="ARBA" id="ARBA00006484"/>
    </source>
</evidence>
<reference evidence="3" key="2">
    <citation type="submission" date="2015-06" db="UniProtKB">
        <authorList>
            <consortium name="EnsemblMetazoa"/>
        </authorList>
    </citation>
    <scope>IDENTIFICATION</scope>
</reference>
<dbReference type="SUPFAM" id="SSF51735">
    <property type="entry name" value="NAD(P)-binding Rossmann-fold domains"/>
    <property type="match status" value="1"/>
</dbReference>
<dbReference type="PRINTS" id="PR00080">
    <property type="entry name" value="SDRFAMILY"/>
</dbReference>
<dbReference type="InterPro" id="IPR036291">
    <property type="entry name" value="NAD(P)-bd_dom_sf"/>
</dbReference>
<dbReference type="Gene3D" id="3.40.50.720">
    <property type="entry name" value="NAD(P)-binding Rossmann-like Domain"/>
    <property type="match status" value="1"/>
</dbReference>
<accession>T1K8T2</accession>
<dbReference type="EnsemblMetazoa" id="tetur07g02490.1">
    <property type="protein sequence ID" value="tetur07g02490.1"/>
    <property type="gene ID" value="tetur07g02490"/>
</dbReference>
<keyword evidence="4" id="KW-1185">Reference proteome</keyword>
<name>T1K8T2_TETUR</name>
<dbReference type="GO" id="GO:0005997">
    <property type="term" value="P:xylulose metabolic process"/>
    <property type="evidence" value="ECO:0007669"/>
    <property type="project" value="TreeGrafter"/>
</dbReference>
<reference evidence="4" key="1">
    <citation type="submission" date="2011-08" db="EMBL/GenBank/DDBJ databases">
        <authorList>
            <person name="Rombauts S."/>
        </authorList>
    </citation>
    <scope>NUCLEOTIDE SEQUENCE</scope>
    <source>
        <strain evidence="4">London</strain>
    </source>
</reference>
<evidence type="ECO:0000313" key="4">
    <source>
        <dbReference type="Proteomes" id="UP000015104"/>
    </source>
</evidence>
<dbReference type="Pfam" id="PF13561">
    <property type="entry name" value="adh_short_C2"/>
    <property type="match status" value="1"/>
</dbReference>
<dbReference type="Proteomes" id="UP000015104">
    <property type="component" value="Unassembled WGS sequence"/>
</dbReference>